<evidence type="ECO:0000313" key="14">
    <source>
        <dbReference type="Proteomes" id="UP001168505"/>
    </source>
</evidence>
<accession>A0AAW7JSW6</accession>
<feature type="transmembrane region" description="Helical" evidence="10">
    <location>
        <begin position="6"/>
        <end position="29"/>
    </location>
</feature>
<gene>
    <name evidence="12" type="primary">yajC</name>
    <name evidence="11" type="ORF">QVN30_05265</name>
    <name evidence="12" type="ORF">QVN40_03235</name>
</gene>
<keyword evidence="13" id="KW-1185">Reference proteome</keyword>
<comment type="similarity">
    <text evidence="2">Belongs to the YajC family.</text>
</comment>
<evidence type="ECO:0000256" key="6">
    <source>
        <dbReference type="ARBA" id="ARBA00022927"/>
    </source>
</evidence>
<keyword evidence="5 10" id="KW-0812">Transmembrane</keyword>
<evidence type="ECO:0000313" key="13">
    <source>
        <dbReference type="Proteomes" id="UP001168435"/>
    </source>
</evidence>
<evidence type="ECO:0000256" key="3">
    <source>
        <dbReference type="ARBA" id="ARBA00022448"/>
    </source>
</evidence>
<evidence type="ECO:0000256" key="4">
    <source>
        <dbReference type="ARBA" id="ARBA00022475"/>
    </source>
</evidence>
<dbReference type="EMBL" id="JAUEIR010000002">
    <property type="protein sequence ID" value="MDN0068716.1"/>
    <property type="molecule type" value="Genomic_DNA"/>
</dbReference>
<evidence type="ECO:0000313" key="11">
    <source>
        <dbReference type="EMBL" id="MDN0063715.1"/>
    </source>
</evidence>
<organism evidence="12 14">
    <name type="scientific">Collinsella ihumii</name>
    <dbReference type="NCBI Taxonomy" id="1720204"/>
    <lineage>
        <taxon>Bacteria</taxon>
        <taxon>Bacillati</taxon>
        <taxon>Actinomycetota</taxon>
        <taxon>Coriobacteriia</taxon>
        <taxon>Coriobacteriales</taxon>
        <taxon>Coriobacteriaceae</taxon>
        <taxon>Collinsella</taxon>
    </lineage>
</organism>
<name>A0AAW7JSW6_9ACTN</name>
<keyword evidence="6" id="KW-0653">Protein transport</keyword>
<dbReference type="Pfam" id="PF02699">
    <property type="entry name" value="YajC"/>
    <property type="match status" value="1"/>
</dbReference>
<keyword evidence="8" id="KW-0811">Translocation</keyword>
<dbReference type="NCBIfam" id="TIGR00739">
    <property type="entry name" value="yajC"/>
    <property type="match status" value="1"/>
</dbReference>
<keyword evidence="7 10" id="KW-1133">Transmembrane helix</keyword>
<dbReference type="InterPro" id="IPR003849">
    <property type="entry name" value="Preprotein_translocase_YajC"/>
</dbReference>
<dbReference type="GO" id="GO:0005886">
    <property type="term" value="C:plasma membrane"/>
    <property type="evidence" value="ECO:0007669"/>
    <property type="project" value="UniProtKB-SubCell"/>
</dbReference>
<evidence type="ECO:0000256" key="10">
    <source>
        <dbReference type="SAM" id="Phobius"/>
    </source>
</evidence>
<evidence type="ECO:0000313" key="12">
    <source>
        <dbReference type="EMBL" id="MDN0068716.1"/>
    </source>
</evidence>
<comment type="caution">
    <text evidence="12">The sequence shown here is derived from an EMBL/GenBank/DDBJ whole genome shotgun (WGS) entry which is preliminary data.</text>
</comment>
<dbReference type="PANTHER" id="PTHR33909">
    <property type="entry name" value="SEC TRANSLOCON ACCESSORY COMPLEX SUBUNIT YAJC"/>
    <property type="match status" value="1"/>
</dbReference>
<evidence type="ECO:0000256" key="8">
    <source>
        <dbReference type="ARBA" id="ARBA00023010"/>
    </source>
</evidence>
<dbReference type="PANTHER" id="PTHR33909:SF1">
    <property type="entry name" value="SEC TRANSLOCON ACCESSORY COMPLEX SUBUNIT YAJC"/>
    <property type="match status" value="1"/>
</dbReference>
<reference evidence="12" key="2">
    <citation type="submission" date="2023-08" db="EMBL/GenBank/DDBJ databases">
        <title>Identification and characterization of horizontal gene transfer across gut microbiota members of farm animals based on homology search.</title>
        <authorList>
            <person name="Schwarzerova J."/>
            <person name="Nykrynova M."/>
            <person name="Jureckova K."/>
            <person name="Cejkova D."/>
            <person name="Rychlik I."/>
        </authorList>
    </citation>
    <scope>NUCLEOTIDE SEQUENCE</scope>
    <source>
        <strain evidence="12">15_COKtk</strain>
        <strain evidence="11">176_SSukc20</strain>
    </source>
</reference>
<evidence type="ECO:0000256" key="1">
    <source>
        <dbReference type="ARBA" id="ARBA00004162"/>
    </source>
</evidence>
<keyword evidence="9 10" id="KW-0472">Membrane</keyword>
<sequence>MEGFWGSVLSSSVALLILFAIMGVVYLIWSQVGVRKKRNYFKELHNELAPGQEIMFAGGIYGTIKSINGDKVEVKVRSGAVMDVSRYAIQEIQR</sequence>
<dbReference type="EMBL" id="JAUEIQ010000004">
    <property type="protein sequence ID" value="MDN0063715.1"/>
    <property type="molecule type" value="Genomic_DNA"/>
</dbReference>
<evidence type="ECO:0000256" key="9">
    <source>
        <dbReference type="ARBA" id="ARBA00023136"/>
    </source>
</evidence>
<evidence type="ECO:0000256" key="7">
    <source>
        <dbReference type="ARBA" id="ARBA00022989"/>
    </source>
</evidence>
<dbReference type="Proteomes" id="UP001168505">
    <property type="component" value="Unassembled WGS sequence"/>
</dbReference>
<dbReference type="SMART" id="SM01323">
    <property type="entry name" value="YajC"/>
    <property type="match status" value="1"/>
</dbReference>
<comment type="subcellular location">
    <subcellularLocation>
        <location evidence="1">Cell membrane</location>
        <topology evidence="1">Single-pass membrane protein</topology>
    </subcellularLocation>
</comment>
<dbReference type="RefSeq" id="WP_087200312.1">
    <property type="nucleotide sequence ID" value="NZ_JAUEIQ010000004.1"/>
</dbReference>
<dbReference type="GO" id="GO:0015031">
    <property type="term" value="P:protein transport"/>
    <property type="evidence" value="ECO:0007669"/>
    <property type="project" value="UniProtKB-KW"/>
</dbReference>
<reference evidence="12" key="1">
    <citation type="submission" date="2023-06" db="EMBL/GenBank/DDBJ databases">
        <authorList>
            <person name="Zeman M."/>
            <person name="Kubasova T."/>
            <person name="Jahodarova E."/>
            <person name="Nykrynova M."/>
            <person name="Rychlik I."/>
        </authorList>
    </citation>
    <scope>NUCLEOTIDE SEQUENCE</scope>
    <source>
        <strain evidence="12">15_COKtk</strain>
        <strain evidence="11">176_SSukc20</strain>
    </source>
</reference>
<keyword evidence="3" id="KW-0813">Transport</keyword>
<evidence type="ECO:0000256" key="2">
    <source>
        <dbReference type="ARBA" id="ARBA00006742"/>
    </source>
</evidence>
<dbReference type="AlphaFoldDB" id="A0AAW7JSW6"/>
<proteinExistence type="inferred from homology"/>
<keyword evidence="4" id="KW-1003">Cell membrane</keyword>
<protein>
    <submittedName>
        <fullName evidence="12">Preprotein translocase subunit YajC</fullName>
    </submittedName>
</protein>
<evidence type="ECO:0000256" key="5">
    <source>
        <dbReference type="ARBA" id="ARBA00022692"/>
    </source>
</evidence>
<dbReference type="Proteomes" id="UP001168435">
    <property type="component" value="Unassembled WGS sequence"/>
</dbReference>